<evidence type="ECO:0000259" key="17">
    <source>
        <dbReference type="PROSITE" id="PS50168"/>
    </source>
</evidence>
<dbReference type="Gene3D" id="3.40.50.300">
    <property type="entry name" value="P-loop containing nucleotide triphosphate hydrolases"/>
    <property type="match status" value="1"/>
</dbReference>
<dbReference type="GO" id="GO:0003924">
    <property type="term" value="F:GTPase activity"/>
    <property type="evidence" value="ECO:0007669"/>
    <property type="project" value="InterPro"/>
</dbReference>
<protein>
    <recommendedName>
        <fullName evidence="17">DED domain-containing protein</fullName>
    </recommendedName>
</protein>
<dbReference type="PANTHER" id="PTHR23421">
    <property type="entry name" value="BETA-GALACTOSIDASE RELATED"/>
    <property type="match status" value="1"/>
</dbReference>
<keyword evidence="14" id="KW-0326">Glycosidase</keyword>
<dbReference type="PROSITE" id="PS50168">
    <property type="entry name" value="DED"/>
    <property type="match status" value="1"/>
</dbReference>
<accession>A0A8S2GXL0</accession>
<dbReference type="GO" id="GO:0005975">
    <property type="term" value="P:carbohydrate metabolic process"/>
    <property type="evidence" value="ECO:0007669"/>
    <property type="project" value="InterPro"/>
</dbReference>
<dbReference type="FunFam" id="3.20.20.80:FF:000017">
    <property type="entry name" value="Beta-galactosidase"/>
    <property type="match status" value="1"/>
</dbReference>
<dbReference type="Gene3D" id="1.10.533.10">
    <property type="entry name" value="Death Domain, Fas"/>
    <property type="match status" value="1"/>
</dbReference>
<name>A0A8S2GXL0_9BILA</name>
<keyword evidence="16" id="KW-0812">Transmembrane</keyword>
<dbReference type="AlphaFoldDB" id="A0A8S2GXL0"/>
<keyword evidence="6" id="KW-0732">Signal</keyword>
<dbReference type="InterPro" id="IPR001875">
    <property type="entry name" value="DED_dom"/>
</dbReference>
<dbReference type="PROSITE" id="PS51419">
    <property type="entry name" value="RAB"/>
    <property type="match status" value="1"/>
</dbReference>
<keyword evidence="16" id="KW-1133">Transmembrane helix</keyword>
<evidence type="ECO:0000313" key="18">
    <source>
        <dbReference type="EMBL" id="CAF0782991.1"/>
    </source>
</evidence>
<dbReference type="SUPFAM" id="SSF52540">
    <property type="entry name" value="P-loop containing nucleoside triphosphate hydrolases"/>
    <property type="match status" value="1"/>
</dbReference>
<evidence type="ECO:0000256" key="7">
    <source>
        <dbReference type="ARBA" id="ARBA00022741"/>
    </source>
</evidence>
<dbReference type="PRINTS" id="PR00742">
    <property type="entry name" value="GLHYDRLASE35"/>
</dbReference>
<gene>
    <name evidence="18" type="ORF">OVA965_LOCUS3713</name>
    <name evidence="19" type="ORF">TMI583_LOCUS3711</name>
</gene>
<evidence type="ECO:0000256" key="14">
    <source>
        <dbReference type="ARBA" id="ARBA00023295"/>
    </source>
</evidence>
<dbReference type="InterPro" id="IPR001944">
    <property type="entry name" value="Glycoside_Hdrlase_35"/>
</dbReference>
<dbReference type="Pfam" id="PF00071">
    <property type="entry name" value="Ras"/>
    <property type="match status" value="1"/>
</dbReference>
<dbReference type="InterPro" id="IPR031330">
    <property type="entry name" value="Gly_Hdrlase_35_cat"/>
</dbReference>
<evidence type="ECO:0000256" key="12">
    <source>
        <dbReference type="ARBA" id="ARBA00023288"/>
    </source>
</evidence>
<comment type="similarity">
    <text evidence="3 15">Belongs to the glycosyl hydrolase 35 family.</text>
</comment>
<evidence type="ECO:0000256" key="1">
    <source>
        <dbReference type="ARBA" id="ARBA00004193"/>
    </source>
</evidence>
<keyword evidence="11" id="KW-0325">Glycoprotein</keyword>
<evidence type="ECO:0000256" key="5">
    <source>
        <dbReference type="ARBA" id="ARBA00022481"/>
    </source>
</evidence>
<evidence type="ECO:0000256" key="8">
    <source>
        <dbReference type="ARBA" id="ARBA00022801"/>
    </source>
</evidence>
<dbReference type="InterPro" id="IPR011029">
    <property type="entry name" value="DEATH-like_dom_sf"/>
</dbReference>
<dbReference type="Proteomes" id="UP000677228">
    <property type="component" value="Unassembled WGS sequence"/>
</dbReference>
<evidence type="ECO:0000313" key="20">
    <source>
        <dbReference type="Proteomes" id="UP000682733"/>
    </source>
</evidence>
<evidence type="ECO:0000256" key="6">
    <source>
        <dbReference type="ARBA" id="ARBA00022729"/>
    </source>
</evidence>
<dbReference type="SMART" id="SM00175">
    <property type="entry name" value="RAB"/>
    <property type="match status" value="1"/>
</dbReference>
<dbReference type="SUPFAM" id="SSF51445">
    <property type="entry name" value="(Trans)glycosidases"/>
    <property type="match status" value="1"/>
</dbReference>
<feature type="domain" description="DED" evidence="17">
    <location>
        <begin position="54"/>
        <end position="134"/>
    </location>
</feature>
<dbReference type="EMBL" id="CAJNOK010000917">
    <property type="protein sequence ID" value="CAF0782991.1"/>
    <property type="molecule type" value="Genomic_DNA"/>
</dbReference>
<dbReference type="Proteomes" id="UP000682733">
    <property type="component" value="Unassembled WGS sequence"/>
</dbReference>
<evidence type="ECO:0000256" key="13">
    <source>
        <dbReference type="ARBA" id="ARBA00023289"/>
    </source>
</evidence>
<evidence type="ECO:0000256" key="2">
    <source>
        <dbReference type="ARBA" id="ARBA00008344"/>
    </source>
</evidence>
<dbReference type="InterPro" id="IPR001806">
    <property type="entry name" value="Small_GTPase"/>
</dbReference>
<reference evidence="19" key="1">
    <citation type="submission" date="2021-02" db="EMBL/GenBank/DDBJ databases">
        <authorList>
            <person name="Nowell W R."/>
        </authorList>
    </citation>
    <scope>NUCLEOTIDE SEQUENCE</scope>
</reference>
<evidence type="ECO:0000313" key="19">
    <source>
        <dbReference type="EMBL" id="CAF3564820.1"/>
    </source>
</evidence>
<keyword evidence="13" id="KW-0636">Prenylation</keyword>
<keyword evidence="8" id="KW-0378">Hydrolase</keyword>
<evidence type="ECO:0000256" key="3">
    <source>
        <dbReference type="ARBA" id="ARBA00009809"/>
    </source>
</evidence>
<keyword evidence="12" id="KW-0449">Lipoprotein</keyword>
<keyword evidence="5" id="KW-0488">Methylation</keyword>
<evidence type="ECO:0000256" key="10">
    <source>
        <dbReference type="ARBA" id="ARBA00023136"/>
    </source>
</evidence>
<evidence type="ECO:0000256" key="9">
    <source>
        <dbReference type="ARBA" id="ARBA00023134"/>
    </source>
</evidence>
<dbReference type="Gene3D" id="2.60.120.260">
    <property type="entry name" value="Galactose-binding domain-like"/>
    <property type="match status" value="2"/>
</dbReference>
<dbReference type="PROSITE" id="PS51420">
    <property type="entry name" value="RHO"/>
    <property type="match status" value="1"/>
</dbReference>
<dbReference type="Pfam" id="PF21467">
    <property type="entry name" value="BetaGal_gal-bd"/>
    <property type="match status" value="1"/>
</dbReference>
<dbReference type="GO" id="GO:0004553">
    <property type="term" value="F:hydrolase activity, hydrolyzing O-glycosyl compounds"/>
    <property type="evidence" value="ECO:0007669"/>
    <property type="project" value="InterPro"/>
</dbReference>
<dbReference type="Gene3D" id="3.20.20.80">
    <property type="entry name" value="Glycosidases"/>
    <property type="match status" value="1"/>
</dbReference>
<comment type="similarity">
    <text evidence="2">Belongs to the small GTPase superfamily. Ras family.</text>
</comment>
<dbReference type="GO" id="GO:0042981">
    <property type="term" value="P:regulation of apoptotic process"/>
    <property type="evidence" value="ECO:0007669"/>
    <property type="project" value="InterPro"/>
</dbReference>
<dbReference type="EMBL" id="CAJOBA010000917">
    <property type="protein sequence ID" value="CAF3564820.1"/>
    <property type="molecule type" value="Genomic_DNA"/>
</dbReference>
<feature type="transmembrane region" description="Helical" evidence="16">
    <location>
        <begin position="369"/>
        <end position="389"/>
    </location>
</feature>
<dbReference type="SMART" id="SM00173">
    <property type="entry name" value="RAS"/>
    <property type="match status" value="1"/>
</dbReference>
<dbReference type="SUPFAM" id="SSF47986">
    <property type="entry name" value="DEATH domain"/>
    <property type="match status" value="1"/>
</dbReference>
<dbReference type="InterPro" id="IPR048913">
    <property type="entry name" value="BetaGal_gal-bd"/>
</dbReference>
<dbReference type="PROSITE" id="PS51421">
    <property type="entry name" value="RAS"/>
    <property type="match status" value="1"/>
</dbReference>
<evidence type="ECO:0000256" key="11">
    <source>
        <dbReference type="ARBA" id="ARBA00023180"/>
    </source>
</evidence>
<evidence type="ECO:0000256" key="4">
    <source>
        <dbReference type="ARBA" id="ARBA00022475"/>
    </source>
</evidence>
<keyword evidence="4" id="KW-1003">Cell membrane</keyword>
<dbReference type="InterPro" id="IPR005225">
    <property type="entry name" value="Small_GTP-bd"/>
</dbReference>
<organism evidence="19 20">
    <name type="scientific">Didymodactylos carnosus</name>
    <dbReference type="NCBI Taxonomy" id="1234261"/>
    <lineage>
        <taxon>Eukaryota</taxon>
        <taxon>Metazoa</taxon>
        <taxon>Spiralia</taxon>
        <taxon>Gnathifera</taxon>
        <taxon>Rotifera</taxon>
        <taxon>Eurotatoria</taxon>
        <taxon>Bdelloidea</taxon>
        <taxon>Philodinida</taxon>
        <taxon>Philodinidae</taxon>
        <taxon>Didymodactylos</taxon>
    </lineage>
</organism>
<dbReference type="InterPro" id="IPR017853">
    <property type="entry name" value="GH"/>
</dbReference>
<dbReference type="SMART" id="SM00176">
    <property type="entry name" value="RAN"/>
    <property type="match status" value="1"/>
</dbReference>
<comment type="caution">
    <text evidence="19">The sequence shown here is derived from an EMBL/GenBank/DDBJ whole genome shotgun (WGS) entry which is preliminary data.</text>
</comment>
<keyword evidence="10 16" id="KW-0472">Membrane</keyword>
<keyword evidence="7" id="KW-0547">Nucleotide-binding</keyword>
<dbReference type="GO" id="GO:0005886">
    <property type="term" value="C:plasma membrane"/>
    <property type="evidence" value="ECO:0007669"/>
    <property type="project" value="UniProtKB-SubCell"/>
</dbReference>
<keyword evidence="9" id="KW-0342">GTP-binding</keyword>
<dbReference type="SUPFAM" id="SSF49785">
    <property type="entry name" value="Galactose-binding domain-like"/>
    <property type="match status" value="1"/>
</dbReference>
<dbReference type="NCBIfam" id="TIGR00231">
    <property type="entry name" value="small_GTP"/>
    <property type="match status" value="1"/>
</dbReference>
<sequence length="947" mass="108338">MMIIPFNREQKQFIFLANSEHGIVLLKDQITLYLTNIKVFFRICFNNMSTDDFKFRCILIRIQDSLSDVDRQKLHFLLGEDIPGQLREKESLSTSIPAFQKLLQTMKISEKDCTYLINALEEIQRHDCAQRLKDYQNLIEKNVVLTQRENSMIQTYKTPTLLYELNMDNTTDGMDQSKAMQSPGDNAVTYKLVVVGEGGVGKSALTIQFFQKMFVEDYDPTIEDSYIQHVEVDRQVCVLDVLDTAGQEEFSALREQYMRKGDGFLLVYSVIDANSCKNIRSFYNQILRVKDRKSYPMILVANKVDLVHLRKVSEEEGRELAAELNIAYIETSAKDPPMNVDSAFQELVRIIRLGILNLKSLDLRSKHMAFLLNILCFILLVVCLIKPYVHGTRSFYIDFDNNTFVKDGKPFQYISGSIHMYRMPREYWADRLLRMWTSGLNTIQTYIFWDQHEPLPGVYNFDDRNDIVTFLQLAQKIGFLVILRVGPYGCGEHEFGGFPWWLLKDPDLKVRQMHPGYLKAVTRWLSVLLTKVEPLLYRNGGNIISVQVENEYGSYPACDNNYLQYLRDIFRQYLGDDVVLFTVDGAGLDYLKCGTVAGVYPTVDFGVGYNVTEVFGYQRQYAPNGPLVNTEFYPGWLDYWGKPHSRTATERIIKTLNDMLEIGANVNFYMFYGGTNFGFSSGADPPYLPEPTSYDYDSPISEAGDITRKYMSIREVISKNQAFVVYSTTLDDPEVHLKTLDLNGIRDRGYVLLGEKSIGTVYRAGNTTIHINAPGNKEKHLNIIVENMGRINFGGNMIDTKGFVSNITLDGQMLMNWTMCISGTLFDNSPYKQIKLPLKTQTSSNDFDPHAPNIFTATLNVKDISPYDTFLLPQNWTKGVAYVNDHNLGRYWTIGPQMTLYTPGPWLQTGQNNLTIIELDAAPCETPTNCVINFIDYPIIDKPIRSG</sequence>
<dbReference type="GO" id="GO:0005525">
    <property type="term" value="F:GTP binding"/>
    <property type="evidence" value="ECO:0007669"/>
    <property type="project" value="UniProtKB-KW"/>
</dbReference>
<dbReference type="CDD" id="cd00045">
    <property type="entry name" value="DED"/>
    <property type="match status" value="1"/>
</dbReference>
<dbReference type="InterPro" id="IPR008979">
    <property type="entry name" value="Galactose-bd-like_sf"/>
</dbReference>
<evidence type="ECO:0000256" key="16">
    <source>
        <dbReference type="SAM" id="Phobius"/>
    </source>
</evidence>
<dbReference type="SMART" id="SM00174">
    <property type="entry name" value="RHO"/>
    <property type="match status" value="1"/>
</dbReference>
<comment type="subcellular location">
    <subcellularLocation>
        <location evidence="1">Cell membrane</location>
        <topology evidence="1">Lipid-anchor</topology>
    </subcellularLocation>
</comment>
<evidence type="ECO:0000256" key="15">
    <source>
        <dbReference type="RuleBase" id="RU003679"/>
    </source>
</evidence>
<dbReference type="Pfam" id="PF01301">
    <property type="entry name" value="Glyco_hydro_35"/>
    <property type="match status" value="1"/>
</dbReference>
<proteinExistence type="inferred from homology"/>
<dbReference type="InterPro" id="IPR027417">
    <property type="entry name" value="P-loop_NTPase"/>
</dbReference>
<dbReference type="FunFam" id="3.40.50.300:FF:000080">
    <property type="entry name" value="Ras-like GTPase Ras1"/>
    <property type="match status" value="1"/>
</dbReference>